<evidence type="ECO:0000313" key="1">
    <source>
        <dbReference type="EMBL" id="KTR05004.1"/>
    </source>
</evidence>
<dbReference type="PATRIC" id="fig|401562.4.peg.2448"/>
<keyword evidence="2" id="KW-1185">Reference proteome</keyword>
<dbReference type="Proteomes" id="UP000078529">
    <property type="component" value="Unassembled WGS sequence"/>
</dbReference>
<accession>A0A175RPW4</accession>
<dbReference type="RefSeq" id="WP_058600768.1">
    <property type="nucleotide sequence ID" value="NZ_LDQA01000028.1"/>
</dbReference>
<sequence length="162" mass="16374">MTAFVGAQLGEKWTQAQLTGAESGSVPGIGDIYVSHDNRRYRFVQYNAGVNVPGVKGNVAGFYAPGGVSTGLTNVVTSDVSETAGLGAGILMSDVASGEYCWIQIGGLATLTPALVSGASGQSLVLSTTTDGTLKVAAAVTDSVVAYAVNAAGKQVMCSFPY</sequence>
<protein>
    <submittedName>
        <fullName evidence="1">Uncharacterized protein</fullName>
    </submittedName>
</protein>
<reference evidence="1 2" key="1">
    <citation type="journal article" date="2016" name="Front. Microbiol.">
        <title>Genomic Resource of Rice Seed Associated Bacteria.</title>
        <authorList>
            <person name="Midha S."/>
            <person name="Bansal K."/>
            <person name="Sharma S."/>
            <person name="Kumar N."/>
            <person name="Patil P.P."/>
            <person name="Chaudhry V."/>
            <person name="Patil P.B."/>
        </authorList>
    </citation>
    <scope>NUCLEOTIDE SEQUENCE [LARGE SCALE GENOMIC DNA]</scope>
    <source>
        <strain evidence="1 2">NS365</strain>
    </source>
</reference>
<dbReference type="EMBL" id="LDQA01000028">
    <property type="protein sequence ID" value="KTR05004.1"/>
    <property type="molecule type" value="Genomic_DNA"/>
</dbReference>
<name>A0A175RPW4_9HYPH</name>
<evidence type="ECO:0000313" key="2">
    <source>
        <dbReference type="Proteomes" id="UP000078529"/>
    </source>
</evidence>
<gene>
    <name evidence="1" type="ORF">NS365_13325</name>
</gene>
<organism evidence="1 2">
    <name type="scientific">Aureimonas ureilytica</name>
    <dbReference type="NCBI Taxonomy" id="401562"/>
    <lineage>
        <taxon>Bacteria</taxon>
        <taxon>Pseudomonadati</taxon>
        <taxon>Pseudomonadota</taxon>
        <taxon>Alphaproteobacteria</taxon>
        <taxon>Hyphomicrobiales</taxon>
        <taxon>Aurantimonadaceae</taxon>
        <taxon>Aureimonas</taxon>
    </lineage>
</organism>
<dbReference type="AlphaFoldDB" id="A0A175RPW4"/>
<comment type="caution">
    <text evidence="1">The sequence shown here is derived from an EMBL/GenBank/DDBJ whole genome shotgun (WGS) entry which is preliminary data.</text>
</comment>
<proteinExistence type="predicted"/>